<dbReference type="AlphaFoldDB" id="A0A0F9ULU9"/>
<proteinExistence type="predicted"/>
<comment type="caution">
    <text evidence="1">The sequence shown here is derived from an EMBL/GenBank/DDBJ whole genome shotgun (WGS) entry which is preliminary data.</text>
</comment>
<evidence type="ECO:0000313" key="1">
    <source>
        <dbReference type="EMBL" id="KKN88442.1"/>
    </source>
</evidence>
<dbReference type="EMBL" id="LAZR01000129">
    <property type="protein sequence ID" value="KKN88442.1"/>
    <property type="molecule type" value="Genomic_DNA"/>
</dbReference>
<organism evidence="1">
    <name type="scientific">marine sediment metagenome</name>
    <dbReference type="NCBI Taxonomy" id="412755"/>
    <lineage>
        <taxon>unclassified sequences</taxon>
        <taxon>metagenomes</taxon>
        <taxon>ecological metagenomes</taxon>
    </lineage>
</organism>
<protein>
    <submittedName>
        <fullName evidence="1">Uncharacterized protein</fullName>
    </submittedName>
</protein>
<accession>A0A0F9ULU9</accession>
<gene>
    <name evidence="1" type="ORF">LCGC14_0250050</name>
</gene>
<sequence>MMTKEYVLSLMGSSKNEHEWNANCDVVKREYGGYPDWWYAEIILSGLLRRTLGQGSDEIKILTK</sequence>
<reference evidence="1" key="1">
    <citation type="journal article" date="2015" name="Nature">
        <title>Complex archaea that bridge the gap between prokaryotes and eukaryotes.</title>
        <authorList>
            <person name="Spang A."/>
            <person name="Saw J.H."/>
            <person name="Jorgensen S.L."/>
            <person name="Zaremba-Niedzwiedzka K."/>
            <person name="Martijn J."/>
            <person name="Lind A.E."/>
            <person name="van Eijk R."/>
            <person name="Schleper C."/>
            <person name="Guy L."/>
            <person name="Ettema T.J."/>
        </authorList>
    </citation>
    <scope>NUCLEOTIDE SEQUENCE</scope>
</reference>
<name>A0A0F9ULU9_9ZZZZ</name>